<keyword evidence="2" id="KW-1185">Reference proteome</keyword>
<evidence type="ECO:0000313" key="2">
    <source>
        <dbReference type="Proteomes" id="UP000327013"/>
    </source>
</evidence>
<sequence length="176" mass="19438">MALRYGLSSFRLGWPTLKFCNVGDNSCTQWTPKNLTDYLSVVLPRQQWQKLPSLFCCGKDYSPASLGLLTVSQSFSATPRYGQRNLRMRLSAVNHIMSHTISLAVLLTGDDVGDRPVKRGYVLGVHKPCQEKRRHTLNVHSNAIDPAIWYSTFAQVVLNGGSSATDQGCMGQCGCV</sequence>
<organism evidence="1 2">
    <name type="scientific">Carpinus fangiana</name>
    <dbReference type="NCBI Taxonomy" id="176857"/>
    <lineage>
        <taxon>Eukaryota</taxon>
        <taxon>Viridiplantae</taxon>
        <taxon>Streptophyta</taxon>
        <taxon>Embryophyta</taxon>
        <taxon>Tracheophyta</taxon>
        <taxon>Spermatophyta</taxon>
        <taxon>Magnoliopsida</taxon>
        <taxon>eudicotyledons</taxon>
        <taxon>Gunneridae</taxon>
        <taxon>Pentapetalae</taxon>
        <taxon>rosids</taxon>
        <taxon>fabids</taxon>
        <taxon>Fagales</taxon>
        <taxon>Betulaceae</taxon>
        <taxon>Carpinus</taxon>
    </lineage>
</organism>
<proteinExistence type="predicted"/>
<name>A0A5N6KTV2_9ROSI</name>
<dbReference type="AlphaFoldDB" id="A0A5N6KTV2"/>
<reference evidence="1 2" key="1">
    <citation type="submission" date="2019-06" db="EMBL/GenBank/DDBJ databases">
        <title>A chromosomal-level reference genome of Carpinus fangiana (Coryloideae, Betulaceae).</title>
        <authorList>
            <person name="Yang X."/>
            <person name="Wang Z."/>
            <person name="Zhang L."/>
            <person name="Hao G."/>
            <person name="Liu J."/>
            <person name="Yang Y."/>
        </authorList>
    </citation>
    <scope>NUCLEOTIDE SEQUENCE [LARGE SCALE GENOMIC DNA]</scope>
    <source>
        <strain evidence="1">Cfa_2016G</strain>
        <tissue evidence="1">Leaf</tissue>
    </source>
</reference>
<protein>
    <submittedName>
        <fullName evidence="1">Uncharacterized protein</fullName>
    </submittedName>
</protein>
<accession>A0A5N6KTV2</accession>
<comment type="caution">
    <text evidence="1">The sequence shown here is derived from an EMBL/GenBank/DDBJ whole genome shotgun (WGS) entry which is preliminary data.</text>
</comment>
<dbReference type="Proteomes" id="UP000327013">
    <property type="component" value="Unassembled WGS sequence"/>
</dbReference>
<dbReference type="EMBL" id="VIBQ01000013">
    <property type="protein sequence ID" value="KAB8345936.1"/>
    <property type="molecule type" value="Genomic_DNA"/>
</dbReference>
<gene>
    <name evidence="1" type="ORF">FH972_022989</name>
</gene>
<evidence type="ECO:0000313" key="1">
    <source>
        <dbReference type="EMBL" id="KAB8345936.1"/>
    </source>
</evidence>